<dbReference type="Proteomes" id="UP001254848">
    <property type="component" value="Unassembled WGS sequence"/>
</dbReference>
<dbReference type="RefSeq" id="WP_413779117.1">
    <property type="nucleotide sequence ID" value="NZ_JAUOZS010000001.1"/>
</dbReference>
<comment type="caution">
    <text evidence="1">The sequence shown here is derived from an EMBL/GenBank/DDBJ whole genome shotgun (WGS) entry which is preliminary data.</text>
</comment>
<organism evidence="1 2">
    <name type="scientific">Anaeroselena agilis</name>
    <dbReference type="NCBI Taxonomy" id="3063788"/>
    <lineage>
        <taxon>Bacteria</taxon>
        <taxon>Bacillati</taxon>
        <taxon>Bacillota</taxon>
        <taxon>Negativicutes</taxon>
        <taxon>Acetonemataceae</taxon>
        <taxon>Anaeroselena</taxon>
    </lineage>
</organism>
<dbReference type="EMBL" id="JAUOZS010000001">
    <property type="protein sequence ID" value="MDT8900580.1"/>
    <property type="molecule type" value="Genomic_DNA"/>
</dbReference>
<sequence length="48" mass="5310">MLRFLLGVAVGVTIATVAGHVYREREKQYLVDEIAKLHADDVRDQGGV</sequence>
<evidence type="ECO:0000313" key="2">
    <source>
        <dbReference type="Proteomes" id="UP001254848"/>
    </source>
</evidence>
<evidence type="ECO:0000313" key="1">
    <source>
        <dbReference type="EMBL" id="MDT8900580.1"/>
    </source>
</evidence>
<protein>
    <submittedName>
        <fullName evidence="1">Uncharacterized protein</fullName>
    </submittedName>
</protein>
<name>A0ABU3NVZ6_9FIRM</name>
<gene>
    <name evidence="1" type="ORF">Q4T40_04915</name>
</gene>
<reference evidence="1 2" key="1">
    <citation type="submission" date="2023-07" db="EMBL/GenBank/DDBJ databases">
        <title>The novel representative of Negativicutes class, Anaeroselena agilis gen. nov. sp. nov.</title>
        <authorList>
            <person name="Prokofeva M.I."/>
            <person name="Elcheninov A.G."/>
            <person name="Klyukina A."/>
            <person name="Kublanov I.V."/>
            <person name="Frolov E.N."/>
            <person name="Podosokorskaya O.A."/>
        </authorList>
    </citation>
    <scope>NUCLEOTIDE SEQUENCE [LARGE SCALE GENOMIC DNA]</scope>
    <source>
        <strain evidence="1 2">4137-cl</strain>
    </source>
</reference>
<accession>A0ABU3NVZ6</accession>
<proteinExistence type="predicted"/>
<keyword evidence="2" id="KW-1185">Reference proteome</keyword>